<dbReference type="GO" id="GO:0003677">
    <property type="term" value="F:DNA binding"/>
    <property type="evidence" value="ECO:0007669"/>
    <property type="project" value="InterPro"/>
</dbReference>
<evidence type="ECO:0000259" key="2">
    <source>
        <dbReference type="SMART" id="SM00278"/>
    </source>
</evidence>
<proteinExistence type="predicted"/>
<dbReference type="EMBL" id="DVFJ01000028">
    <property type="protein sequence ID" value="HIQ72079.1"/>
    <property type="molecule type" value="Genomic_DNA"/>
</dbReference>
<evidence type="ECO:0000313" key="4">
    <source>
        <dbReference type="Proteomes" id="UP000886887"/>
    </source>
</evidence>
<evidence type="ECO:0000313" key="3">
    <source>
        <dbReference type="EMBL" id="HIQ72079.1"/>
    </source>
</evidence>
<dbReference type="Gene3D" id="1.10.150.280">
    <property type="entry name" value="AF1531-like domain"/>
    <property type="match status" value="1"/>
</dbReference>
<dbReference type="Proteomes" id="UP000886887">
    <property type="component" value="Unassembled WGS sequence"/>
</dbReference>
<dbReference type="InterPro" id="IPR051675">
    <property type="entry name" value="Endo/Exo/Phosphatase_dom_1"/>
</dbReference>
<dbReference type="AlphaFoldDB" id="A0A9D1CS21"/>
<dbReference type="GO" id="GO:0006281">
    <property type="term" value="P:DNA repair"/>
    <property type="evidence" value="ECO:0007669"/>
    <property type="project" value="InterPro"/>
</dbReference>
<dbReference type="PANTHER" id="PTHR21180">
    <property type="entry name" value="ENDONUCLEASE/EXONUCLEASE/PHOSPHATASE FAMILY DOMAIN-CONTAINING PROTEIN 1"/>
    <property type="match status" value="1"/>
</dbReference>
<dbReference type="GO" id="GO:0015628">
    <property type="term" value="P:protein secretion by the type II secretion system"/>
    <property type="evidence" value="ECO:0007669"/>
    <property type="project" value="TreeGrafter"/>
</dbReference>
<comment type="caution">
    <text evidence="3">The sequence shown here is derived from an EMBL/GenBank/DDBJ whole genome shotgun (WGS) entry which is preliminary data.</text>
</comment>
<gene>
    <name evidence="3" type="ORF">IAB73_07740</name>
</gene>
<reference evidence="3" key="2">
    <citation type="journal article" date="2021" name="PeerJ">
        <title>Extensive microbial diversity within the chicken gut microbiome revealed by metagenomics and culture.</title>
        <authorList>
            <person name="Gilroy R."/>
            <person name="Ravi A."/>
            <person name="Getino M."/>
            <person name="Pursley I."/>
            <person name="Horton D.L."/>
            <person name="Alikhan N.F."/>
            <person name="Baker D."/>
            <person name="Gharbi K."/>
            <person name="Hall N."/>
            <person name="Watson M."/>
            <person name="Adriaenssens E.M."/>
            <person name="Foster-Nyarko E."/>
            <person name="Jarju S."/>
            <person name="Secka A."/>
            <person name="Antonio M."/>
            <person name="Oren A."/>
            <person name="Chaudhuri R.R."/>
            <person name="La Ragione R."/>
            <person name="Hildebrand F."/>
            <person name="Pallen M.J."/>
        </authorList>
    </citation>
    <scope>NUCLEOTIDE SEQUENCE</scope>
    <source>
        <strain evidence="3">ChiSxjej2B14-6234</strain>
    </source>
</reference>
<dbReference type="SUPFAM" id="SSF47781">
    <property type="entry name" value="RuvA domain 2-like"/>
    <property type="match status" value="1"/>
</dbReference>
<dbReference type="SMART" id="SM00278">
    <property type="entry name" value="HhH1"/>
    <property type="match status" value="2"/>
</dbReference>
<name>A0A9D1CS21_9FIRM</name>
<feature type="region of interest" description="Disordered" evidence="1">
    <location>
        <begin position="43"/>
        <end position="65"/>
    </location>
</feature>
<dbReference type="GO" id="GO:0015627">
    <property type="term" value="C:type II protein secretion system complex"/>
    <property type="evidence" value="ECO:0007669"/>
    <property type="project" value="TreeGrafter"/>
</dbReference>
<accession>A0A9D1CS21</accession>
<reference evidence="3" key="1">
    <citation type="submission" date="2020-10" db="EMBL/GenBank/DDBJ databases">
        <authorList>
            <person name="Gilroy R."/>
        </authorList>
    </citation>
    <scope>NUCLEOTIDE SEQUENCE</scope>
    <source>
        <strain evidence="3">ChiSxjej2B14-6234</strain>
    </source>
</reference>
<dbReference type="InterPro" id="IPR010994">
    <property type="entry name" value="RuvA_2-like"/>
</dbReference>
<evidence type="ECO:0000256" key="1">
    <source>
        <dbReference type="SAM" id="MobiDB-lite"/>
    </source>
</evidence>
<dbReference type="PANTHER" id="PTHR21180:SF32">
    <property type="entry name" value="ENDONUCLEASE_EXONUCLEASE_PHOSPHATASE FAMILY DOMAIN-CONTAINING PROTEIN 1"/>
    <property type="match status" value="1"/>
</dbReference>
<dbReference type="InterPro" id="IPR003583">
    <property type="entry name" value="Hlx-hairpin-Hlx_DNA-bd_motif"/>
</dbReference>
<sequence length="134" mass="14415">MRRLNIPALSRPGARRLTVLCAYACLLCALCLIARLPALNPTPSPSTGAVELPTRRPTPTPGPSARARLDLNHADAWMLTAIPGVGETTAERIVAYREEHGGFCSVEELDNVPGIGEARAAQIALYVFVEERDP</sequence>
<feature type="domain" description="Helix-hairpin-helix DNA-binding motif class 1" evidence="2">
    <location>
        <begin position="77"/>
        <end position="96"/>
    </location>
</feature>
<dbReference type="Pfam" id="PF12836">
    <property type="entry name" value="HHH_3"/>
    <property type="match status" value="1"/>
</dbReference>
<organism evidence="3 4">
    <name type="scientific">Candidatus Onthenecus intestinigallinarum</name>
    <dbReference type="NCBI Taxonomy" id="2840875"/>
    <lineage>
        <taxon>Bacteria</taxon>
        <taxon>Bacillati</taxon>
        <taxon>Bacillota</taxon>
        <taxon>Clostridia</taxon>
        <taxon>Eubacteriales</taxon>
        <taxon>Candidatus Onthenecus</taxon>
    </lineage>
</organism>
<protein>
    <submittedName>
        <fullName evidence="3">Helix-hairpin-helix domain-containing protein</fullName>
    </submittedName>
</protein>
<feature type="domain" description="Helix-hairpin-helix DNA-binding motif class 1" evidence="2">
    <location>
        <begin position="107"/>
        <end position="126"/>
    </location>
</feature>